<organism evidence="12 13">
    <name type="scientific">SAR324 cluster bacterium</name>
    <dbReference type="NCBI Taxonomy" id="2024889"/>
    <lineage>
        <taxon>Bacteria</taxon>
        <taxon>Deltaproteobacteria</taxon>
        <taxon>SAR324 cluster</taxon>
    </lineage>
</organism>
<feature type="domain" description="POTRA" evidence="11">
    <location>
        <begin position="56"/>
        <end position="124"/>
    </location>
</feature>
<dbReference type="Pfam" id="PF08478">
    <property type="entry name" value="POTRA_1"/>
    <property type="match status" value="1"/>
</dbReference>
<feature type="transmembrane region" description="Helical" evidence="10">
    <location>
        <begin position="31"/>
        <end position="47"/>
    </location>
</feature>
<evidence type="ECO:0000256" key="5">
    <source>
        <dbReference type="ARBA" id="ARBA00022692"/>
    </source>
</evidence>
<evidence type="ECO:0000256" key="4">
    <source>
        <dbReference type="ARBA" id="ARBA00022618"/>
    </source>
</evidence>
<dbReference type="PANTHER" id="PTHR35851:SF1">
    <property type="entry name" value="CELL DIVISION PROTEIN FTSQ"/>
    <property type="match status" value="1"/>
</dbReference>
<evidence type="ECO:0000259" key="11">
    <source>
        <dbReference type="PROSITE" id="PS51779"/>
    </source>
</evidence>
<keyword evidence="2" id="KW-1003">Cell membrane</keyword>
<evidence type="ECO:0000256" key="6">
    <source>
        <dbReference type="ARBA" id="ARBA00022989"/>
    </source>
</evidence>
<dbReference type="Gene3D" id="3.10.20.310">
    <property type="entry name" value="membrane protein fhac"/>
    <property type="match status" value="1"/>
</dbReference>
<evidence type="ECO:0000313" key="12">
    <source>
        <dbReference type="EMBL" id="PCI21908.1"/>
    </source>
</evidence>
<keyword evidence="4" id="KW-0132">Cell division</keyword>
<dbReference type="AlphaFoldDB" id="A0A2A4SL42"/>
<dbReference type="Proteomes" id="UP000218113">
    <property type="component" value="Unassembled WGS sequence"/>
</dbReference>
<dbReference type="PANTHER" id="PTHR35851">
    <property type="entry name" value="CELL DIVISION PROTEIN FTSQ"/>
    <property type="match status" value="1"/>
</dbReference>
<dbReference type="GO" id="GO:0016020">
    <property type="term" value="C:membrane"/>
    <property type="evidence" value="ECO:0007669"/>
    <property type="project" value="UniProtKB-SubCell"/>
</dbReference>
<evidence type="ECO:0000256" key="8">
    <source>
        <dbReference type="ARBA" id="ARBA00023306"/>
    </source>
</evidence>
<reference evidence="13" key="1">
    <citation type="submission" date="2017-08" db="EMBL/GenBank/DDBJ databases">
        <title>A dynamic microbial community with high functional redundancy inhabits the cold, oxic subseafloor aquifer.</title>
        <authorList>
            <person name="Tully B.J."/>
            <person name="Wheat C.G."/>
            <person name="Glazer B.T."/>
            <person name="Huber J.A."/>
        </authorList>
    </citation>
    <scope>NUCLEOTIDE SEQUENCE [LARGE SCALE GENOMIC DNA]</scope>
</reference>
<dbReference type="EMBL" id="NVSR01000171">
    <property type="protein sequence ID" value="PCI21908.1"/>
    <property type="molecule type" value="Genomic_DNA"/>
</dbReference>
<dbReference type="InterPro" id="IPR034746">
    <property type="entry name" value="POTRA"/>
</dbReference>
<keyword evidence="6 10" id="KW-1133">Transmembrane helix</keyword>
<evidence type="ECO:0000256" key="3">
    <source>
        <dbReference type="ARBA" id="ARBA00022519"/>
    </source>
</evidence>
<evidence type="ECO:0000256" key="10">
    <source>
        <dbReference type="SAM" id="Phobius"/>
    </source>
</evidence>
<comment type="subcellular location">
    <subcellularLocation>
        <location evidence="1">Membrane</location>
    </subcellularLocation>
</comment>
<gene>
    <name evidence="12" type="ORF">COB67_13730</name>
</gene>
<feature type="compositionally biased region" description="Polar residues" evidence="9">
    <location>
        <begin position="1"/>
        <end position="17"/>
    </location>
</feature>
<protein>
    <recommendedName>
        <fullName evidence="11">POTRA domain-containing protein</fullName>
    </recommendedName>
</protein>
<evidence type="ECO:0000313" key="13">
    <source>
        <dbReference type="Proteomes" id="UP000218113"/>
    </source>
</evidence>
<keyword evidence="3" id="KW-0997">Cell inner membrane</keyword>
<dbReference type="InterPro" id="IPR013685">
    <property type="entry name" value="POTRA_FtsQ_type"/>
</dbReference>
<feature type="region of interest" description="Disordered" evidence="9">
    <location>
        <begin position="1"/>
        <end position="21"/>
    </location>
</feature>
<dbReference type="Pfam" id="PF03799">
    <property type="entry name" value="FtsQ_DivIB_C"/>
    <property type="match status" value="1"/>
</dbReference>
<proteinExistence type="predicted"/>
<evidence type="ECO:0000256" key="9">
    <source>
        <dbReference type="SAM" id="MobiDB-lite"/>
    </source>
</evidence>
<dbReference type="Gene3D" id="3.40.50.11690">
    <property type="entry name" value="Cell division protein FtsQ/DivIB"/>
    <property type="match status" value="1"/>
</dbReference>
<accession>A0A2A4SL42</accession>
<dbReference type="GO" id="GO:0090529">
    <property type="term" value="P:cell septum assembly"/>
    <property type="evidence" value="ECO:0007669"/>
    <property type="project" value="InterPro"/>
</dbReference>
<name>A0A2A4SL42_9DELT</name>
<sequence>MKDFSNTQFQKQQPVNKQEQELPAKGPRFKLAWILVLAAMLLLGYVGRQLPRYLLMPPKTVRIVGNHFLTKESLVRQLDLREDQSWLDLDPYVLSLRLKKDPWIREVLVRRSVPLGLEVHIKERKPIAFLQTKDQLYLLDEQRWVLELPLKQKNWNLPIIQLGKEVKVETGTQLNSASLLNVLYLMDQLEDSPTLPLASISEIDATNPLNITVITIPQGVKIKFGFREFQQRLKKLQFALESLRQQKKRIDYLDLRHHGGVVFKRVRS</sequence>
<keyword evidence="5 10" id="KW-0812">Transmembrane</keyword>
<keyword evidence="7 10" id="KW-0472">Membrane</keyword>
<evidence type="ECO:0000256" key="1">
    <source>
        <dbReference type="ARBA" id="ARBA00004370"/>
    </source>
</evidence>
<dbReference type="PROSITE" id="PS51779">
    <property type="entry name" value="POTRA"/>
    <property type="match status" value="1"/>
</dbReference>
<keyword evidence="8" id="KW-0131">Cell cycle</keyword>
<evidence type="ECO:0000256" key="7">
    <source>
        <dbReference type="ARBA" id="ARBA00023136"/>
    </source>
</evidence>
<dbReference type="InterPro" id="IPR026579">
    <property type="entry name" value="FtsQ"/>
</dbReference>
<dbReference type="InterPro" id="IPR005548">
    <property type="entry name" value="Cell_div_FtsQ/DivIB_C"/>
</dbReference>
<comment type="caution">
    <text evidence="12">The sequence shown here is derived from an EMBL/GenBank/DDBJ whole genome shotgun (WGS) entry which is preliminary data.</text>
</comment>
<dbReference type="InterPro" id="IPR045335">
    <property type="entry name" value="FtsQ_C_sf"/>
</dbReference>
<evidence type="ECO:0000256" key="2">
    <source>
        <dbReference type="ARBA" id="ARBA00022475"/>
    </source>
</evidence>